<dbReference type="PANTHER" id="PTHR43434:SF1">
    <property type="entry name" value="PHOSPHOGLYCOLATE PHOSPHATASE"/>
    <property type="match status" value="1"/>
</dbReference>
<evidence type="ECO:0000256" key="1">
    <source>
        <dbReference type="ARBA" id="ARBA00000830"/>
    </source>
</evidence>
<dbReference type="SFLD" id="SFLDS00003">
    <property type="entry name" value="Haloacid_Dehalogenase"/>
    <property type="match status" value="1"/>
</dbReference>
<dbReference type="InterPro" id="IPR006439">
    <property type="entry name" value="HAD-SF_hydro_IA"/>
</dbReference>
<dbReference type="Gene3D" id="3.40.50.1000">
    <property type="entry name" value="HAD superfamily/HAD-like"/>
    <property type="match status" value="1"/>
</dbReference>
<dbReference type="InterPro" id="IPR050155">
    <property type="entry name" value="HAD-like_hydrolase_sf"/>
</dbReference>
<name>A0A7X4H3V0_9BURK</name>
<evidence type="ECO:0000256" key="4">
    <source>
        <dbReference type="ARBA" id="ARBA00013078"/>
    </source>
</evidence>
<organism evidence="5 6">
    <name type="scientific">Duganella margarita</name>
    <dbReference type="NCBI Taxonomy" id="2692170"/>
    <lineage>
        <taxon>Bacteria</taxon>
        <taxon>Pseudomonadati</taxon>
        <taxon>Pseudomonadota</taxon>
        <taxon>Betaproteobacteria</taxon>
        <taxon>Burkholderiales</taxon>
        <taxon>Oxalobacteraceae</taxon>
        <taxon>Telluria group</taxon>
        <taxon>Duganella</taxon>
    </lineage>
</organism>
<dbReference type="GO" id="GO:0008967">
    <property type="term" value="F:phosphoglycolate phosphatase activity"/>
    <property type="evidence" value="ECO:0007669"/>
    <property type="project" value="UniProtKB-EC"/>
</dbReference>
<evidence type="ECO:0000313" key="6">
    <source>
        <dbReference type="Proteomes" id="UP000469734"/>
    </source>
</evidence>
<dbReference type="AlphaFoldDB" id="A0A7X4H3V0"/>
<dbReference type="Proteomes" id="UP000469734">
    <property type="component" value="Unassembled WGS sequence"/>
</dbReference>
<comment type="caution">
    <text evidence="5">The sequence shown here is derived from an EMBL/GenBank/DDBJ whole genome shotgun (WGS) entry which is preliminary data.</text>
</comment>
<dbReference type="NCBIfam" id="TIGR01549">
    <property type="entry name" value="HAD-SF-IA-v1"/>
    <property type="match status" value="1"/>
</dbReference>
<dbReference type="PROSITE" id="PS01228">
    <property type="entry name" value="COF_1"/>
    <property type="match status" value="1"/>
</dbReference>
<dbReference type="EMBL" id="WWCR01000020">
    <property type="protein sequence ID" value="MYM74119.1"/>
    <property type="molecule type" value="Genomic_DNA"/>
</dbReference>
<comment type="pathway">
    <text evidence="2">Organic acid metabolism; glycolate biosynthesis; glycolate from 2-phosphoglycolate: step 1/1.</text>
</comment>
<gene>
    <name evidence="5" type="ORF">GTP56_18200</name>
</gene>
<protein>
    <recommendedName>
        <fullName evidence="4">phosphoglycolate phosphatase</fullName>
        <ecNumber evidence="4">3.1.3.18</ecNumber>
    </recommendedName>
</protein>
<dbReference type="InterPro" id="IPR023214">
    <property type="entry name" value="HAD_sf"/>
</dbReference>
<comment type="similarity">
    <text evidence="3">Belongs to the HAD-like hydrolase superfamily. CbbY/CbbZ/Gph/YieH family.</text>
</comment>
<dbReference type="EC" id="3.1.3.18" evidence="4"/>
<dbReference type="InterPro" id="IPR036412">
    <property type="entry name" value="HAD-like_sf"/>
</dbReference>
<comment type="catalytic activity">
    <reaction evidence="1">
        <text>2-phosphoglycolate + H2O = glycolate + phosphate</text>
        <dbReference type="Rhea" id="RHEA:14369"/>
        <dbReference type="ChEBI" id="CHEBI:15377"/>
        <dbReference type="ChEBI" id="CHEBI:29805"/>
        <dbReference type="ChEBI" id="CHEBI:43474"/>
        <dbReference type="ChEBI" id="CHEBI:58033"/>
        <dbReference type="EC" id="3.1.3.18"/>
    </reaction>
</comment>
<dbReference type="SUPFAM" id="SSF56784">
    <property type="entry name" value="HAD-like"/>
    <property type="match status" value="1"/>
</dbReference>
<evidence type="ECO:0000313" key="5">
    <source>
        <dbReference type="EMBL" id="MYM74119.1"/>
    </source>
</evidence>
<dbReference type="GO" id="GO:0005829">
    <property type="term" value="C:cytosol"/>
    <property type="evidence" value="ECO:0007669"/>
    <property type="project" value="TreeGrafter"/>
</dbReference>
<proteinExistence type="inferred from homology"/>
<dbReference type="Pfam" id="PF00702">
    <property type="entry name" value="Hydrolase"/>
    <property type="match status" value="1"/>
</dbReference>
<dbReference type="RefSeq" id="WP_161051145.1">
    <property type="nucleotide sequence ID" value="NZ_WWCR01000020.1"/>
</dbReference>
<dbReference type="GO" id="GO:0006281">
    <property type="term" value="P:DNA repair"/>
    <property type="evidence" value="ECO:0007669"/>
    <property type="project" value="TreeGrafter"/>
</dbReference>
<dbReference type="SFLD" id="SFLDG01129">
    <property type="entry name" value="C1.5:_HAD__Beta-PGM__Phosphata"/>
    <property type="match status" value="1"/>
</dbReference>
<reference evidence="5 6" key="1">
    <citation type="submission" date="2019-12" db="EMBL/GenBank/DDBJ databases">
        <title>Novel species isolated from a subtropical stream in China.</title>
        <authorList>
            <person name="Lu H."/>
        </authorList>
    </citation>
    <scope>NUCLEOTIDE SEQUENCE [LARGE SCALE GENOMIC DNA]</scope>
    <source>
        <strain evidence="5 6">FT134W</strain>
    </source>
</reference>
<sequence length="221" mass="24637">MDWNTVRLAVFDVDGTLYNQRRLRLKMAGELLLHALCNRSLSTARMLSAYRRLREQLADDEVQDFEQVLLTQTADRCGLPPATVAALAAEWLERRPLRHIPACRYDGLPELFQRLRARGKRIAILSDYPAQAKLQAAGLAADIIVCAGDVGFLKPHPRGLQRAMALAGATPEATVMIGDRPERDGAAARRSGVHALIKSRRPLPGWQTFATYRDPLFTVQL</sequence>
<dbReference type="Gene3D" id="1.20.120.1600">
    <property type="match status" value="1"/>
</dbReference>
<accession>A0A7X4H3V0</accession>
<dbReference type="PANTHER" id="PTHR43434">
    <property type="entry name" value="PHOSPHOGLYCOLATE PHOSPHATASE"/>
    <property type="match status" value="1"/>
</dbReference>
<evidence type="ECO:0000256" key="2">
    <source>
        <dbReference type="ARBA" id="ARBA00004818"/>
    </source>
</evidence>
<evidence type="ECO:0000256" key="3">
    <source>
        <dbReference type="ARBA" id="ARBA00006171"/>
    </source>
</evidence>
<keyword evidence="5" id="KW-0378">Hydrolase</keyword>